<gene>
    <name evidence="1" type="ORF">FNJ60_00005</name>
</gene>
<comment type="caution">
    <text evidence="1">The sequence shown here is derived from an EMBL/GenBank/DDBJ whole genome shotgun (WGS) entry which is preliminary data.</text>
</comment>
<evidence type="ECO:0000313" key="2">
    <source>
        <dbReference type="Proteomes" id="UP000324383"/>
    </source>
</evidence>
<dbReference type="Proteomes" id="UP000324383">
    <property type="component" value="Unassembled WGS sequence"/>
</dbReference>
<accession>A0A5D3EH05</accession>
<evidence type="ECO:0000313" key="1">
    <source>
        <dbReference type="EMBL" id="TYK35537.1"/>
    </source>
</evidence>
<proteinExistence type="predicted"/>
<reference evidence="1 2" key="1">
    <citation type="submission" date="2019-07" db="EMBL/GenBank/DDBJ databases">
        <title>Draft Genome Sequences of Bacteroides pyogenes Strains Isolated from the Uterus Holstein Dairy Cows with Metritis.</title>
        <authorList>
            <person name="Cunha F."/>
            <person name="Galvao K.N."/>
            <person name="Jeon S.J."/>
            <person name="Jeong K.C."/>
        </authorList>
    </citation>
    <scope>NUCLEOTIDE SEQUENCE [LARGE SCALE GENOMIC DNA]</scope>
    <source>
        <strain evidence="1 2">KG-31</strain>
    </source>
</reference>
<name>A0A5D3EH05_9BACE</name>
<sequence>MYYLYCLSICQRTWIDFLFKSGCKGKRFISNRQILKEVFSAFLFGSPVKLSVRKIKTTQIKKKREKNPSFAARTVKISILFP</sequence>
<keyword evidence="2" id="KW-1185">Reference proteome</keyword>
<dbReference type="EMBL" id="VKLW01000001">
    <property type="protein sequence ID" value="TYK35537.1"/>
    <property type="molecule type" value="Genomic_DNA"/>
</dbReference>
<protein>
    <submittedName>
        <fullName evidence="1">Uncharacterized protein</fullName>
    </submittedName>
</protein>
<organism evidence="1 2">
    <name type="scientific">Bacteroides pyogenes</name>
    <dbReference type="NCBI Taxonomy" id="310300"/>
    <lineage>
        <taxon>Bacteria</taxon>
        <taxon>Pseudomonadati</taxon>
        <taxon>Bacteroidota</taxon>
        <taxon>Bacteroidia</taxon>
        <taxon>Bacteroidales</taxon>
        <taxon>Bacteroidaceae</taxon>
        <taxon>Bacteroides</taxon>
    </lineage>
</organism>
<dbReference type="AlphaFoldDB" id="A0A5D3EH05"/>